<dbReference type="Gene3D" id="3.30.450.90">
    <property type="match status" value="1"/>
</dbReference>
<evidence type="ECO:0000313" key="5">
    <source>
        <dbReference type="EMBL" id="OGI66244.1"/>
    </source>
</evidence>
<dbReference type="InterPro" id="IPR037257">
    <property type="entry name" value="T2SS_E_N_sf"/>
</dbReference>
<comment type="similarity">
    <text evidence="1">Belongs to the GSP E family.</text>
</comment>
<evidence type="ECO:0000256" key="3">
    <source>
        <dbReference type="ARBA" id="ARBA00022840"/>
    </source>
</evidence>
<dbReference type="InterPro" id="IPR003593">
    <property type="entry name" value="AAA+_ATPase"/>
</dbReference>
<feature type="domain" description="AAA+ ATPase" evidence="4">
    <location>
        <begin position="323"/>
        <end position="446"/>
    </location>
</feature>
<evidence type="ECO:0000256" key="2">
    <source>
        <dbReference type="ARBA" id="ARBA00022741"/>
    </source>
</evidence>
<dbReference type="GO" id="GO:0005524">
    <property type="term" value="F:ATP binding"/>
    <property type="evidence" value="ECO:0007669"/>
    <property type="project" value="UniProtKB-KW"/>
</dbReference>
<proteinExistence type="inferred from homology"/>
<organism evidence="5 6">
    <name type="scientific">Candidatus Nomurabacteria bacterium RIFCSPHIGHO2_01_FULL_40_24b</name>
    <dbReference type="NCBI Taxonomy" id="1801739"/>
    <lineage>
        <taxon>Bacteria</taxon>
        <taxon>Candidatus Nomuraibacteriota</taxon>
    </lineage>
</organism>
<dbReference type="PANTHER" id="PTHR30258:SF1">
    <property type="entry name" value="PROTEIN TRANSPORT PROTEIN HOFB HOMOLOG"/>
    <property type="match status" value="1"/>
</dbReference>
<dbReference type="Gene3D" id="3.40.50.300">
    <property type="entry name" value="P-loop containing nucleotide triphosphate hydrolases"/>
    <property type="match status" value="1"/>
</dbReference>
<dbReference type="Pfam" id="PF00437">
    <property type="entry name" value="T2SSE"/>
    <property type="match status" value="1"/>
</dbReference>
<dbReference type="AlphaFoldDB" id="A0A1F6V9L3"/>
<evidence type="ECO:0000256" key="1">
    <source>
        <dbReference type="ARBA" id="ARBA00006611"/>
    </source>
</evidence>
<dbReference type="GO" id="GO:0005886">
    <property type="term" value="C:plasma membrane"/>
    <property type="evidence" value="ECO:0007669"/>
    <property type="project" value="TreeGrafter"/>
</dbReference>
<accession>A0A1F6V9L3</accession>
<dbReference type="PANTHER" id="PTHR30258">
    <property type="entry name" value="TYPE II SECRETION SYSTEM PROTEIN GSPE-RELATED"/>
    <property type="match status" value="1"/>
</dbReference>
<protein>
    <recommendedName>
        <fullName evidence="4">AAA+ ATPase domain-containing protein</fullName>
    </recommendedName>
</protein>
<dbReference type="CDD" id="cd01129">
    <property type="entry name" value="PulE-GspE-like"/>
    <property type="match status" value="1"/>
</dbReference>
<dbReference type="SMART" id="SM00382">
    <property type="entry name" value="AAA"/>
    <property type="match status" value="1"/>
</dbReference>
<dbReference type="InterPro" id="IPR007831">
    <property type="entry name" value="T2SS_GspE_N"/>
</dbReference>
<dbReference type="Gene3D" id="3.30.300.160">
    <property type="entry name" value="Type II secretion system, protein E, N-terminal domain"/>
    <property type="match status" value="1"/>
</dbReference>
<dbReference type="GO" id="GO:0016887">
    <property type="term" value="F:ATP hydrolysis activity"/>
    <property type="evidence" value="ECO:0007669"/>
    <property type="project" value="TreeGrafter"/>
</dbReference>
<name>A0A1F6V9L3_9BACT</name>
<dbReference type="Pfam" id="PF05157">
    <property type="entry name" value="MshEN"/>
    <property type="match status" value="1"/>
</dbReference>
<comment type="caution">
    <text evidence="5">The sequence shown here is derived from an EMBL/GenBank/DDBJ whole genome shotgun (WGS) entry which is preliminary data.</text>
</comment>
<gene>
    <name evidence="5" type="ORF">A2647_00620</name>
</gene>
<reference evidence="5 6" key="1">
    <citation type="journal article" date="2016" name="Nat. Commun.">
        <title>Thousands of microbial genomes shed light on interconnected biogeochemical processes in an aquifer system.</title>
        <authorList>
            <person name="Anantharaman K."/>
            <person name="Brown C.T."/>
            <person name="Hug L.A."/>
            <person name="Sharon I."/>
            <person name="Castelle C.J."/>
            <person name="Probst A.J."/>
            <person name="Thomas B.C."/>
            <person name="Singh A."/>
            <person name="Wilkins M.J."/>
            <person name="Karaoz U."/>
            <person name="Brodie E.L."/>
            <person name="Williams K.H."/>
            <person name="Hubbard S.S."/>
            <person name="Banfield J.F."/>
        </authorList>
    </citation>
    <scope>NUCLEOTIDE SEQUENCE [LARGE SCALE GENOMIC DNA]</scope>
</reference>
<dbReference type="SUPFAM" id="SSF52540">
    <property type="entry name" value="P-loop containing nucleoside triphosphate hydrolases"/>
    <property type="match status" value="1"/>
</dbReference>
<evidence type="ECO:0000259" key="4">
    <source>
        <dbReference type="SMART" id="SM00382"/>
    </source>
</evidence>
<dbReference type="SUPFAM" id="SSF160246">
    <property type="entry name" value="EspE N-terminal domain-like"/>
    <property type="match status" value="1"/>
</dbReference>
<dbReference type="InterPro" id="IPR027417">
    <property type="entry name" value="P-loop_NTPase"/>
</dbReference>
<keyword evidence="3" id="KW-0067">ATP-binding</keyword>
<evidence type="ECO:0000313" key="6">
    <source>
        <dbReference type="Proteomes" id="UP000177370"/>
    </source>
</evidence>
<sequence length="581" mass="64840">MSFLEELSKVGVINESQIGELKSRAKEKFNGNIDEALIEYGIPEEKILEIKGGYLKMPIKKVNIHELSFDILKYISEDSAKHYQFVPINLQEGVLWVGVTNPENTQAMDALQFISAKLGIPFKVYLISKSDYESVIEAYKGLSSQVDEALKEMDEDEAFDAKSLSEENLSKEIKNIKGGVESKIVEDAPVIKIVAVILRNAIEGNSSDIHIEHGGDKIKVRYRVDGSLYTSIVLPLNVYSGIIARIKILSKLRLDEKRKPQDGSFSANIDGRKIDFRVSTMPAYYGEKIVMRILDSEKGVKPLDQLGLSETNLKIVKEALDAPYGIILVTGPTGSGKSTTLYSMLNELDKEKNNVVSLEDPVEYHMASVNQSQVMPEIGYTFATGLRSIFRQDPDIIMIGEIRDKETAQLAIQAALTGHLVLSTLHTNDAIGAIPRLIDMGIDPYLIAPTLIISVAQRLAKTIYPASRKLIPLDPGIKIQIEEQLKDLPDEYRKKITIKDEIYDAVPSPECPSGLKGRIAIFEMFKVDKEIEAVILKNPTNAEIYKVARKKGMLMMREDAVIKSIEGIIPFREVYNFSDQS</sequence>
<dbReference type="EMBL" id="MFTP01000002">
    <property type="protein sequence ID" value="OGI66244.1"/>
    <property type="molecule type" value="Genomic_DNA"/>
</dbReference>
<dbReference type="InterPro" id="IPR001482">
    <property type="entry name" value="T2SS/T4SS_dom"/>
</dbReference>
<keyword evidence="2" id="KW-0547">Nucleotide-binding</keyword>
<dbReference type="Proteomes" id="UP000177370">
    <property type="component" value="Unassembled WGS sequence"/>
</dbReference>